<proteinExistence type="predicted"/>
<dbReference type="Proteomes" id="UP000885362">
    <property type="component" value="Unassembled WGS sequence"/>
</dbReference>
<accession>A0A6C8Y667</accession>
<dbReference type="AlphaFoldDB" id="A0A6C8Y667"/>
<sequence length="172" mass="20213">MNFRDFHVKPRKETENYRYWRDDETTFLISNYKNMSVKQIANYLNRSLSSVKCRVNYLGLGKLHSLSSSDIEFINRNLGKLSCAEIARRIGFSQAGVLKYCKRNKLCYKVFGDNHHNTIHSDEDFILINVLYDEGISVSEISSKFEIPYATVKSYLFKNKRRVASDYYLYVD</sequence>
<gene>
    <name evidence="1" type="ORF">EL06_28105</name>
</gene>
<organism evidence="1">
    <name type="scientific">Salmonella diarizonae</name>
    <dbReference type="NCBI Taxonomy" id="59204"/>
    <lineage>
        <taxon>Bacteria</taxon>
        <taxon>Pseudomonadati</taxon>
        <taxon>Pseudomonadota</taxon>
        <taxon>Gammaproteobacteria</taxon>
        <taxon>Enterobacterales</taxon>
        <taxon>Enterobacteriaceae</taxon>
        <taxon>Salmonella</taxon>
    </lineage>
</organism>
<evidence type="ECO:0000313" key="1">
    <source>
        <dbReference type="EMBL" id="MIE73114.1"/>
    </source>
</evidence>
<protein>
    <submittedName>
        <fullName evidence="1">Uncharacterized protein</fullName>
    </submittedName>
</protein>
<name>A0A6C8Y667_SALDZ</name>
<reference evidence="1" key="1">
    <citation type="submission" date="2018-08" db="EMBL/GenBank/DDBJ databases">
        <authorList>
            <consortium name="GenomeTrakr network: Whole genome sequencing for foodborne pathogen traceback"/>
        </authorList>
    </citation>
    <scope>NUCLEOTIDE SEQUENCE [LARGE SCALE GENOMIC DNA]</scope>
    <source>
        <strain evidence="1">FMA0132</strain>
    </source>
</reference>
<dbReference type="EMBL" id="RSHK01000070">
    <property type="protein sequence ID" value="MIE73114.1"/>
    <property type="molecule type" value="Genomic_DNA"/>
</dbReference>
<comment type="caution">
    <text evidence="1">The sequence shown here is derived from an EMBL/GenBank/DDBJ whole genome shotgun (WGS) entry which is preliminary data.</text>
</comment>